<dbReference type="NCBIfam" id="TIGR02210">
    <property type="entry name" value="rodA_shape"/>
    <property type="match status" value="1"/>
</dbReference>
<dbReference type="Pfam" id="PF01098">
    <property type="entry name" value="FTSW_RODA_SPOVE"/>
    <property type="match status" value="1"/>
</dbReference>
<dbReference type="GO" id="GO:0008360">
    <property type="term" value="P:regulation of cell shape"/>
    <property type="evidence" value="ECO:0007669"/>
    <property type="project" value="UniProtKB-KW"/>
</dbReference>
<feature type="transmembrane region" description="Helical" evidence="11">
    <location>
        <begin position="51"/>
        <end position="67"/>
    </location>
</feature>
<dbReference type="GO" id="GO:0015648">
    <property type="term" value="F:lipid-linked peptidoglycan transporter activity"/>
    <property type="evidence" value="ECO:0007669"/>
    <property type="project" value="TreeGrafter"/>
</dbReference>
<evidence type="ECO:0000256" key="3">
    <source>
        <dbReference type="ARBA" id="ARBA00022676"/>
    </source>
</evidence>
<dbReference type="Proteomes" id="UP000501568">
    <property type="component" value="Chromosome"/>
</dbReference>
<dbReference type="GO" id="GO:0008955">
    <property type="term" value="F:peptidoglycan glycosyltransferase activity"/>
    <property type="evidence" value="ECO:0007669"/>
    <property type="project" value="UniProtKB-UniRule"/>
</dbReference>
<dbReference type="GO" id="GO:0071555">
    <property type="term" value="P:cell wall organization"/>
    <property type="evidence" value="ECO:0007669"/>
    <property type="project" value="UniProtKB-KW"/>
</dbReference>
<gene>
    <name evidence="11 12" type="primary">rodA</name>
    <name evidence="11" type="synonym">mrdB</name>
    <name evidence="12" type="ORF">G5C33_11740</name>
</gene>
<keyword evidence="11" id="KW-0997">Cell inner membrane</keyword>
<dbReference type="AlphaFoldDB" id="A0A6G6Y624"/>
<dbReference type="KEGG" id="spzr:G5C33_11740"/>
<dbReference type="GO" id="GO:0051301">
    <property type="term" value="P:cell division"/>
    <property type="evidence" value="ECO:0007669"/>
    <property type="project" value="InterPro"/>
</dbReference>
<evidence type="ECO:0000256" key="1">
    <source>
        <dbReference type="ARBA" id="ARBA00004141"/>
    </source>
</evidence>
<feature type="transmembrane region" description="Helical" evidence="11">
    <location>
        <begin position="275"/>
        <end position="293"/>
    </location>
</feature>
<dbReference type="RefSeq" id="WP_165327389.1">
    <property type="nucleotide sequence ID" value="NZ_CP049109.1"/>
</dbReference>
<keyword evidence="5 11" id="KW-0812">Transmembrane</keyword>
<dbReference type="EC" id="2.4.99.28" evidence="11"/>
<evidence type="ECO:0000313" key="12">
    <source>
        <dbReference type="EMBL" id="QIG80382.1"/>
    </source>
</evidence>
<keyword evidence="7 11" id="KW-0573">Peptidoglycan synthesis</keyword>
<dbReference type="InterPro" id="IPR001182">
    <property type="entry name" value="FtsW/RodA"/>
</dbReference>
<name>A0A6G6Y624_9SPHN</name>
<sequence length="373" mass="40192">MSSLGPGFVPAPVAQLPWKIILLVIAIGGFGLLVLYSAAGGNLRPWALPQGMRFAVFLAMAMVMSRIPERWWSMGSIPVYALLVLMLVGVELLGAVRGGSQRWLDLGFIRLQPSELMKPTIVLALARFYDILPTGEIRRFSAIWPAALLIGLPAGLVMLQPDLGTALMICMSGATVMFLAGIPLRLFIGGALAAAVAIPLAVNFVLHDYQRNRVLTFLDPEADPLGTGYHISQSKIAIGSGGWFGKGFLNGTQSHLDYLPEGHTDFALATMMEEWGLMGGIALIIAFLLLIRWGINVGVRSQSKFARLTAAGLATTIFFFVAINMAMVMGLAPVVGIPLPLISYGGSSMMTIMICIGILMSLDRQSRQTTSRW</sequence>
<comment type="pathway">
    <text evidence="11">Cell wall biogenesis; peptidoglycan biosynthesis.</text>
</comment>
<organism evidence="12 13">
    <name type="scientific">Stakelama tenebrarum</name>
    <dbReference type="NCBI Taxonomy" id="2711215"/>
    <lineage>
        <taxon>Bacteria</taxon>
        <taxon>Pseudomonadati</taxon>
        <taxon>Pseudomonadota</taxon>
        <taxon>Alphaproteobacteria</taxon>
        <taxon>Sphingomonadales</taxon>
        <taxon>Sphingomonadaceae</taxon>
        <taxon>Stakelama</taxon>
    </lineage>
</organism>
<evidence type="ECO:0000256" key="8">
    <source>
        <dbReference type="ARBA" id="ARBA00022989"/>
    </source>
</evidence>
<dbReference type="PANTHER" id="PTHR30474:SF1">
    <property type="entry name" value="PEPTIDOGLYCAN GLYCOSYLTRANSFERASE MRDB"/>
    <property type="match status" value="1"/>
</dbReference>
<evidence type="ECO:0000313" key="13">
    <source>
        <dbReference type="Proteomes" id="UP000501568"/>
    </source>
</evidence>
<dbReference type="GO" id="GO:0005886">
    <property type="term" value="C:plasma membrane"/>
    <property type="evidence" value="ECO:0007669"/>
    <property type="project" value="UniProtKB-SubCell"/>
</dbReference>
<keyword evidence="9 11" id="KW-0472">Membrane</keyword>
<keyword evidence="4 11" id="KW-0808">Transferase</keyword>
<keyword evidence="3 11" id="KW-0328">Glycosyltransferase</keyword>
<evidence type="ECO:0000256" key="4">
    <source>
        <dbReference type="ARBA" id="ARBA00022679"/>
    </source>
</evidence>
<evidence type="ECO:0000256" key="10">
    <source>
        <dbReference type="ARBA" id="ARBA00023316"/>
    </source>
</evidence>
<evidence type="ECO:0000256" key="9">
    <source>
        <dbReference type="ARBA" id="ARBA00023136"/>
    </source>
</evidence>
<feature type="transmembrane region" description="Helical" evidence="11">
    <location>
        <begin position="79"/>
        <end position="96"/>
    </location>
</feature>
<feature type="transmembrane region" description="Helical" evidence="11">
    <location>
        <begin position="165"/>
        <end position="182"/>
    </location>
</feature>
<evidence type="ECO:0000256" key="2">
    <source>
        <dbReference type="ARBA" id="ARBA00022475"/>
    </source>
</evidence>
<evidence type="ECO:0000256" key="7">
    <source>
        <dbReference type="ARBA" id="ARBA00022984"/>
    </source>
</evidence>
<dbReference type="PANTHER" id="PTHR30474">
    <property type="entry name" value="CELL CYCLE PROTEIN"/>
    <property type="match status" value="1"/>
</dbReference>
<protein>
    <recommendedName>
        <fullName evidence="11">Peptidoglycan glycosyltransferase MrdB</fullName>
        <shortName evidence="11">PGT</shortName>
        <ecNumber evidence="11">2.4.99.28</ecNumber>
    </recommendedName>
    <alternativeName>
        <fullName evidence="11">Cell elongation protein RodA</fullName>
    </alternativeName>
    <alternativeName>
        <fullName evidence="11">Cell wall polymerase</fullName>
    </alternativeName>
    <alternativeName>
        <fullName evidence="11">Peptidoglycan polymerase</fullName>
        <shortName evidence="11">PG polymerase</shortName>
    </alternativeName>
</protein>
<keyword evidence="13" id="KW-1185">Reference proteome</keyword>
<feature type="transmembrane region" description="Helical" evidence="11">
    <location>
        <begin position="305"/>
        <end position="329"/>
    </location>
</feature>
<proteinExistence type="inferred from homology"/>
<evidence type="ECO:0000256" key="11">
    <source>
        <dbReference type="HAMAP-Rule" id="MF_02079"/>
    </source>
</evidence>
<comment type="catalytic activity">
    <reaction evidence="11">
        <text>[GlcNAc-(1-&gt;4)-Mur2Ac(oyl-L-Ala-gamma-D-Glu-L-Lys-D-Ala-D-Ala)](n)-di-trans,octa-cis-undecaprenyl diphosphate + beta-D-GlcNAc-(1-&gt;4)-Mur2Ac(oyl-L-Ala-gamma-D-Glu-L-Lys-D-Ala-D-Ala)-di-trans,octa-cis-undecaprenyl diphosphate = [GlcNAc-(1-&gt;4)-Mur2Ac(oyl-L-Ala-gamma-D-Glu-L-Lys-D-Ala-D-Ala)](n+1)-di-trans,octa-cis-undecaprenyl diphosphate + di-trans,octa-cis-undecaprenyl diphosphate + H(+)</text>
        <dbReference type="Rhea" id="RHEA:23708"/>
        <dbReference type="Rhea" id="RHEA-COMP:9602"/>
        <dbReference type="Rhea" id="RHEA-COMP:9603"/>
        <dbReference type="ChEBI" id="CHEBI:15378"/>
        <dbReference type="ChEBI" id="CHEBI:58405"/>
        <dbReference type="ChEBI" id="CHEBI:60033"/>
        <dbReference type="ChEBI" id="CHEBI:78435"/>
        <dbReference type="EC" id="2.4.99.28"/>
    </reaction>
</comment>
<dbReference type="PROSITE" id="PS00428">
    <property type="entry name" value="FTSW_RODA_SPOVE"/>
    <property type="match status" value="1"/>
</dbReference>
<feature type="transmembrane region" description="Helical" evidence="11">
    <location>
        <begin position="142"/>
        <end position="159"/>
    </location>
</feature>
<dbReference type="InterPro" id="IPR018365">
    <property type="entry name" value="Cell_cycle_FtsW-rel_CS"/>
</dbReference>
<dbReference type="NCBIfam" id="NF037961">
    <property type="entry name" value="RodA_shape"/>
    <property type="match status" value="1"/>
</dbReference>
<keyword evidence="2 11" id="KW-1003">Cell membrane</keyword>
<dbReference type="HAMAP" id="MF_02079">
    <property type="entry name" value="PGT_RodA"/>
    <property type="match status" value="1"/>
</dbReference>
<accession>A0A6G6Y624</accession>
<feature type="transmembrane region" description="Helical" evidence="11">
    <location>
        <begin position="341"/>
        <end position="362"/>
    </location>
</feature>
<keyword evidence="10 11" id="KW-0961">Cell wall biogenesis/degradation</keyword>
<evidence type="ECO:0000256" key="5">
    <source>
        <dbReference type="ARBA" id="ARBA00022692"/>
    </source>
</evidence>
<dbReference type="InterPro" id="IPR011923">
    <property type="entry name" value="RodA/MrdB"/>
</dbReference>
<feature type="transmembrane region" description="Helical" evidence="11">
    <location>
        <begin position="20"/>
        <end position="39"/>
    </location>
</feature>
<comment type="similarity">
    <text evidence="11">Belongs to the SEDS family. MrdB/RodA subfamily.</text>
</comment>
<dbReference type="GO" id="GO:0009252">
    <property type="term" value="P:peptidoglycan biosynthetic process"/>
    <property type="evidence" value="ECO:0007669"/>
    <property type="project" value="UniProtKB-UniRule"/>
</dbReference>
<comment type="function">
    <text evidence="11">Peptidoglycan polymerase that is essential for cell wall elongation.</text>
</comment>
<dbReference type="GO" id="GO:0032153">
    <property type="term" value="C:cell division site"/>
    <property type="evidence" value="ECO:0007669"/>
    <property type="project" value="TreeGrafter"/>
</dbReference>
<keyword evidence="6 11" id="KW-0133">Cell shape</keyword>
<feature type="transmembrane region" description="Helical" evidence="11">
    <location>
        <begin position="187"/>
        <end position="206"/>
    </location>
</feature>
<keyword evidence="8 11" id="KW-1133">Transmembrane helix</keyword>
<dbReference type="EMBL" id="CP049109">
    <property type="protein sequence ID" value="QIG80382.1"/>
    <property type="molecule type" value="Genomic_DNA"/>
</dbReference>
<reference evidence="12 13" key="1">
    <citation type="submission" date="2020-02" db="EMBL/GenBank/DDBJ databases">
        <authorList>
            <person name="Zheng R.K."/>
            <person name="Sun C.M."/>
        </authorList>
    </citation>
    <scope>NUCLEOTIDE SEQUENCE [LARGE SCALE GENOMIC DNA]</scope>
    <source>
        <strain evidence="13">zrk23</strain>
    </source>
</reference>
<evidence type="ECO:0000256" key="6">
    <source>
        <dbReference type="ARBA" id="ARBA00022960"/>
    </source>
</evidence>
<comment type="subcellular location">
    <subcellularLocation>
        <location evidence="11">Cell inner membrane</location>
        <topology evidence="11">Multi-pass membrane protein</topology>
    </subcellularLocation>
    <subcellularLocation>
        <location evidence="1">Membrane</location>
        <topology evidence="1">Multi-pass membrane protein</topology>
    </subcellularLocation>
</comment>
<dbReference type="UniPathway" id="UPA00219"/>